<protein>
    <submittedName>
        <fullName evidence="2">Uncharacterized protein</fullName>
    </submittedName>
</protein>
<proteinExistence type="predicted"/>
<feature type="non-terminal residue" evidence="2">
    <location>
        <position position="1"/>
    </location>
</feature>
<name>A0ABN9SPI0_9DINO</name>
<gene>
    <name evidence="2" type="ORF">PCOR1329_LOCUS31378</name>
</gene>
<organism evidence="2 3">
    <name type="scientific">Prorocentrum cordatum</name>
    <dbReference type="NCBI Taxonomy" id="2364126"/>
    <lineage>
        <taxon>Eukaryota</taxon>
        <taxon>Sar</taxon>
        <taxon>Alveolata</taxon>
        <taxon>Dinophyceae</taxon>
        <taxon>Prorocentrales</taxon>
        <taxon>Prorocentraceae</taxon>
        <taxon>Prorocentrum</taxon>
    </lineage>
</organism>
<comment type="caution">
    <text evidence="2">The sequence shown here is derived from an EMBL/GenBank/DDBJ whole genome shotgun (WGS) entry which is preliminary data.</text>
</comment>
<evidence type="ECO:0000313" key="3">
    <source>
        <dbReference type="Proteomes" id="UP001189429"/>
    </source>
</evidence>
<accession>A0ABN9SPI0</accession>
<feature type="region of interest" description="Disordered" evidence="1">
    <location>
        <begin position="74"/>
        <end position="94"/>
    </location>
</feature>
<reference evidence="2" key="1">
    <citation type="submission" date="2023-10" db="EMBL/GenBank/DDBJ databases">
        <authorList>
            <person name="Chen Y."/>
            <person name="Shah S."/>
            <person name="Dougan E. K."/>
            <person name="Thang M."/>
            <person name="Chan C."/>
        </authorList>
    </citation>
    <scope>NUCLEOTIDE SEQUENCE [LARGE SCALE GENOMIC DNA]</scope>
</reference>
<sequence length="159" mass="15653">VLRAALADARAAVSLSAGAGAEGASAAAEAHRALHGALLAAGRAEEAESVARAAPGPLDARAEMSAEVPGSLAAEMDADADDGRSPGTFRWPRRARLPTLPAAAVVTKADAVQQGLGTVPAEQGGRGADRSSKVQRDDAGWVVFSAVAGLGAAPGRGVA</sequence>
<evidence type="ECO:0000313" key="2">
    <source>
        <dbReference type="EMBL" id="CAK0833788.1"/>
    </source>
</evidence>
<keyword evidence="3" id="KW-1185">Reference proteome</keyword>
<evidence type="ECO:0000256" key="1">
    <source>
        <dbReference type="SAM" id="MobiDB-lite"/>
    </source>
</evidence>
<dbReference type="Proteomes" id="UP001189429">
    <property type="component" value="Unassembled WGS sequence"/>
</dbReference>
<dbReference type="EMBL" id="CAUYUJ010012338">
    <property type="protein sequence ID" value="CAK0833788.1"/>
    <property type="molecule type" value="Genomic_DNA"/>
</dbReference>